<dbReference type="Pfam" id="PF02926">
    <property type="entry name" value="THUMP"/>
    <property type="match status" value="1"/>
</dbReference>
<evidence type="ECO:0000259" key="9">
    <source>
        <dbReference type="PROSITE" id="PS51165"/>
    </source>
</evidence>
<dbReference type="CDD" id="cd11715">
    <property type="entry name" value="THUMP_AdoMetMT"/>
    <property type="match status" value="1"/>
</dbReference>
<comment type="catalytic activity">
    <reaction evidence="7">
        <text>guanosine(2445) in 23S rRNA + S-adenosyl-L-methionine = N(2)-methylguanosine(2445) in 23S rRNA + S-adenosyl-L-homocysteine + H(+)</text>
        <dbReference type="Rhea" id="RHEA:42740"/>
        <dbReference type="Rhea" id="RHEA-COMP:10215"/>
        <dbReference type="Rhea" id="RHEA-COMP:10216"/>
        <dbReference type="ChEBI" id="CHEBI:15378"/>
        <dbReference type="ChEBI" id="CHEBI:57856"/>
        <dbReference type="ChEBI" id="CHEBI:59789"/>
        <dbReference type="ChEBI" id="CHEBI:74269"/>
        <dbReference type="ChEBI" id="CHEBI:74481"/>
        <dbReference type="EC" id="2.1.1.173"/>
    </reaction>
</comment>
<dbReference type="RefSeq" id="WP_385875810.1">
    <property type="nucleotide sequence ID" value="NZ_JBHLXE010000016.1"/>
</dbReference>
<dbReference type="EC" id="2.1.1.264" evidence="7"/>
<keyword evidence="5 7" id="KW-0949">S-adenosyl-L-methionine</keyword>
<dbReference type="InterPro" id="IPR029063">
    <property type="entry name" value="SAM-dependent_MTases_sf"/>
</dbReference>
<dbReference type="InterPro" id="IPR054170">
    <property type="entry name" value="RlmL_1st"/>
</dbReference>
<proteinExistence type="inferred from homology"/>
<keyword evidence="2 7" id="KW-0698">rRNA processing</keyword>
<dbReference type="GO" id="GO:0052915">
    <property type="term" value="F:23S rRNA (guanine(2445)-N(2))-methyltransferase activity"/>
    <property type="evidence" value="ECO:0007669"/>
    <property type="project" value="UniProtKB-EC"/>
</dbReference>
<dbReference type="CDD" id="cd02440">
    <property type="entry name" value="AdoMet_MTases"/>
    <property type="match status" value="1"/>
</dbReference>
<evidence type="ECO:0000313" key="10">
    <source>
        <dbReference type="EMBL" id="MFC0178824.1"/>
    </source>
</evidence>
<protein>
    <recommendedName>
        <fullName evidence="7">Ribosomal RNA large subunit methyltransferase K/L</fullName>
    </recommendedName>
    <domain>
        <recommendedName>
            <fullName evidence="7">23S rRNA m2G2445 methyltransferase</fullName>
            <ecNumber evidence="7">2.1.1.173</ecNumber>
        </recommendedName>
        <alternativeName>
            <fullName evidence="7">rRNA (guanine-N(2)-)-methyltransferase RlmL</fullName>
        </alternativeName>
    </domain>
    <domain>
        <recommendedName>
            <fullName evidence="7">23S rRNA m7G2069 methyltransferase</fullName>
            <ecNumber evidence="7">2.1.1.264</ecNumber>
        </recommendedName>
        <alternativeName>
            <fullName evidence="7">rRNA (guanine-N(7)-)-methyltransferase RlmK</fullName>
        </alternativeName>
    </domain>
</protein>
<dbReference type="PANTHER" id="PTHR47313:SF1">
    <property type="entry name" value="RIBOSOMAL RNA LARGE SUBUNIT METHYLTRANSFERASE K_L"/>
    <property type="match status" value="1"/>
</dbReference>
<evidence type="ECO:0000256" key="7">
    <source>
        <dbReference type="HAMAP-Rule" id="MF_01858"/>
    </source>
</evidence>
<comment type="caution">
    <text evidence="10">The sequence shown here is derived from an EMBL/GenBank/DDBJ whole genome shotgun (WGS) entry which is preliminary data.</text>
</comment>
<dbReference type="InterPro" id="IPR053943">
    <property type="entry name" value="RlmKL-like_Mtase_CS"/>
</dbReference>
<sequence length="744" mass="84809">MQTYFASCARGFEEILKQELTSLGADECQLTQGGVYFSKENSSQTENLKLAYRSLLHSRYASRILLPIQSVAAYDEMTLYIGVKQIDWPAIIEEDASIMVSFTGTNEEIRNTQYGAQRVKDAIVDRYIQDKKLRPHVEKQDPDIRINVFLAKDKAQIAIDLSTHALNQRGYRTQTGAAPLKETLGAVIVKRSGWVNSTPLIDPFCGSGTLLIEAAMLAANMPASILRYRFGFYAWRGHRADIWQEIKSEAESIAKEGKQKLIDHCKEHGPLFIGYDNDPIMIRNAEKNAAELDLPGVFHFATQDITELSNPFNPNRTGTLIMNPPYGERLHSEPELIALYGQIGLKAKQYFKGWTLSVFTSSETLLGSLQLRSSKQFKAKNGPLDCIQKNYSISSYKADHLDNVNYSDNVNKRVHDAESQLDIKEHGIAVDFANRLKKNLSKFDKWAEKEGIECYRIYDADLPEYNVAIDRYSDYVVLQEYAPPKTIDENIARKRRFDAINTALNVLKLTPQQLILKTRERQSGQKQYHRIAKKENMIEVQEYQAKFWVNLTDYLDTGLFIDHRLARKKIGEMAKAKDFLNLFCYTGSASVYAALGGARTTTSVDLSNTYLNWAEKNLLLNGISGKQHQLVQADCLYWLSVMQEEKTQYDLIFVDPPTFSNSKRMHDTFDVQRDYLTILEGLKTLLRPLGTILFSNNRRGFKLDIKAVNALGFDAVNISEKTLSLDFMRNKQIHQSWLITHLNQ</sequence>
<keyword evidence="3 7" id="KW-0489">Methyltransferase</keyword>
<evidence type="ECO:0000256" key="3">
    <source>
        <dbReference type="ARBA" id="ARBA00022603"/>
    </source>
</evidence>
<dbReference type="EMBL" id="JBHLXE010000016">
    <property type="protein sequence ID" value="MFC0178824.1"/>
    <property type="molecule type" value="Genomic_DNA"/>
</dbReference>
<dbReference type="PANTHER" id="PTHR47313">
    <property type="entry name" value="RIBOSOMAL RNA LARGE SUBUNIT METHYLTRANSFERASE K/L"/>
    <property type="match status" value="1"/>
</dbReference>
<dbReference type="Pfam" id="PF10672">
    <property type="entry name" value="Methyltrans_SAM"/>
    <property type="match status" value="1"/>
</dbReference>
<dbReference type="SMART" id="SM00981">
    <property type="entry name" value="THUMP"/>
    <property type="match status" value="1"/>
</dbReference>
<accession>A0ABV6C779</accession>
<dbReference type="InterPro" id="IPR004114">
    <property type="entry name" value="THUMP_dom"/>
</dbReference>
<dbReference type="EC" id="2.1.1.173" evidence="7"/>
<dbReference type="SUPFAM" id="SSF53335">
    <property type="entry name" value="S-adenosyl-L-methionine-dependent methyltransferases"/>
    <property type="match status" value="2"/>
</dbReference>
<dbReference type="Pfam" id="PF22020">
    <property type="entry name" value="RlmL_1st"/>
    <property type="match status" value="1"/>
</dbReference>
<gene>
    <name evidence="10" type="primary">rlmKL</name>
    <name evidence="7" type="synonym">rlmL</name>
    <name evidence="10" type="ORF">ACFFIT_01715</name>
</gene>
<evidence type="ECO:0000256" key="5">
    <source>
        <dbReference type="ARBA" id="ARBA00022691"/>
    </source>
</evidence>
<evidence type="ECO:0000313" key="11">
    <source>
        <dbReference type="Proteomes" id="UP001589758"/>
    </source>
</evidence>
<dbReference type="Gene3D" id="3.30.2130.30">
    <property type="match status" value="1"/>
</dbReference>
<dbReference type="Proteomes" id="UP001589758">
    <property type="component" value="Unassembled WGS sequence"/>
</dbReference>
<dbReference type="PIRSF" id="PIRSF037618">
    <property type="entry name" value="RNA_Mtase_bacteria_prd"/>
    <property type="match status" value="1"/>
</dbReference>
<dbReference type="InterPro" id="IPR000241">
    <property type="entry name" value="RlmKL-like_Mtase"/>
</dbReference>
<dbReference type="InterPro" id="IPR017244">
    <property type="entry name" value="23SrRNA_methyltr_KL"/>
</dbReference>
<dbReference type="HAMAP" id="MF_01858">
    <property type="entry name" value="23SrRNA_methyltr_KL"/>
    <property type="match status" value="1"/>
</dbReference>
<dbReference type="Gene3D" id="3.40.50.150">
    <property type="entry name" value="Vaccinia Virus protein VP39"/>
    <property type="match status" value="2"/>
</dbReference>
<evidence type="ECO:0000256" key="1">
    <source>
        <dbReference type="ARBA" id="ARBA00022490"/>
    </source>
</evidence>
<evidence type="ECO:0000256" key="8">
    <source>
        <dbReference type="PROSITE-ProRule" id="PRU00529"/>
    </source>
</evidence>
<comment type="function">
    <text evidence="7">Specifically methylates the guanine in position 2445 (m2G2445) and the guanine in position 2069 (m7G2069) of 23S rRNA.</text>
</comment>
<comment type="similarity">
    <text evidence="7">Belongs to the methyltransferase superfamily. RlmKL family.</text>
</comment>
<organism evidence="10 11">
    <name type="scientific">Thorsellia kenyensis</name>
    <dbReference type="NCBI Taxonomy" id="1549888"/>
    <lineage>
        <taxon>Bacteria</taxon>
        <taxon>Pseudomonadati</taxon>
        <taxon>Pseudomonadota</taxon>
        <taxon>Gammaproteobacteria</taxon>
        <taxon>Enterobacterales</taxon>
        <taxon>Thorselliaceae</taxon>
        <taxon>Thorsellia</taxon>
    </lineage>
</organism>
<feature type="domain" description="THUMP" evidence="9">
    <location>
        <begin position="50"/>
        <end position="161"/>
    </location>
</feature>
<comment type="subcellular location">
    <subcellularLocation>
        <location evidence="7">Cytoplasm</location>
    </subcellularLocation>
</comment>
<evidence type="ECO:0000256" key="4">
    <source>
        <dbReference type="ARBA" id="ARBA00022679"/>
    </source>
</evidence>
<dbReference type="Pfam" id="PF01170">
    <property type="entry name" value="UPF0020"/>
    <property type="match status" value="1"/>
</dbReference>
<dbReference type="PROSITE" id="PS01261">
    <property type="entry name" value="UPF0020"/>
    <property type="match status" value="1"/>
</dbReference>
<evidence type="ECO:0000256" key="2">
    <source>
        <dbReference type="ARBA" id="ARBA00022552"/>
    </source>
</evidence>
<keyword evidence="11" id="KW-1185">Reference proteome</keyword>
<evidence type="ECO:0000256" key="6">
    <source>
        <dbReference type="ARBA" id="ARBA00022884"/>
    </source>
</evidence>
<keyword evidence="4 7" id="KW-0808">Transferase</keyword>
<keyword evidence="6 8" id="KW-0694">RNA-binding</keyword>
<dbReference type="Gene3D" id="3.30.750.80">
    <property type="entry name" value="RNA methyltransferase domain (HRMD) like"/>
    <property type="match status" value="1"/>
</dbReference>
<comment type="catalytic activity">
    <reaction evidence="7">
        <text>guanosine(2069) in 23S rRNA + S-adenosyl-L-methionine = N(2)-methylguanosine(2069) in 23S rRNA + S-adenosyl-L-homocysteine + H(+)</text>
        <dbReference type="Rhea" id="RHEA:43772"/>
        <dbReference type="Rhea" id="RHEA-COMP:10688"/>
        <dbReference type="Rhea" id="RHEA-COMP:10689"/>
        <dbReference type="ChEBI" id="CHEBI:15378"/>
        <dbReference type="ChEBI" id="CHEBI:57856"/>
        <dbReference type="ChEBI" id="CHEBI:59789"/>
        <dbReference type="ChEBI" id="CHEBI:74269"/>
        <dbReference type="ChEBI" id="CHEBI:74481"/>
        <dbReference type="EC" id="2.1.1.264"/>
    </reaction>
</comment>
<dbReference type="InterPro" id="IPR019614">
    <property type="entry name" value="SAM-dep_methyl-trfase"/>
</dbReference>
<name>A0ABV6C779_9GAMM</name>
<dbReference type="PROSITE" id="PS51165">
    <property type="entry name" value="THUMP"/>
    <property type="match status" value="1"/>
</dbReference>
<keyword evidence="1 7" id="KW-0963">Cytoplasm</keyword>
<dbReference type="NCBIfam" id="NF008748">
    <property type="entry name" value="PRK11783.1"/>
    <property type="match status" value="1"/>
</dbReference>
<reference evidence="10 11" key="1">
    <citation type="submission" date="2024-09" db="EMBL/GenBank/DDBJ databases">
        <authorList>
            <person name="Sun Q."/>
            <person name="Mori K."/>
        </authorList>
    </citation>
    <scope>NUCLEOTIDE SEQUENCE [LARGE SCALE GENOMIC DNA]</scope>
    <source>
        <strain evidence="10 11">CCM 8545</strain>
    </source>
</reference>